<gene>
    <name evidence="2" type="ORF">Tci_024658</name>
</gene>
<feature type="compositionally biased region" description="Basic and acidic residues" evidence="1">
    <location>
        <begin position="507"/>
        <end position="523"/>
    </location>
</feature>
<name>A0A6L2KV97_TANCI</name>
<organism evidence="2">
    <name type="scientific">Tanacetum cinerariifolium</name>
    <name type="common">Dalmatian daisy</name>
    <name type="synonym">Chrysanthemum cinerariifolium</name>
    <dbReference type="NCBI Taxonomy" id="118510"/>
    <lineage>
        <taxon>Eukaryota</taxon>
        <taxon>Viridiplantae</taxon>
        <taxon>Streptophyta</taxon>
        <taxon>Embryophyta</taxon>
        <taxon>Tracheophyta</taxon>
        <taxon>Spermatophyta</taxon>
        <taxon>Magnoliopsida</taxon>
        <taxon>eudicotyledons</taxon>
        <taxon>Gunneridae</taxon>
        <taxon>Pentapetalae</taxon>
        <taxon>asterids</taxon>
        <taxon>campanulids</taxon>
        <taxon>Asterales</taxon>
        <taxon>Asteraceae</taxon>
        <taxon>Asteroideae</taxon>
        <taxon>Anthemideae</taxon>
        <taxon>Anthemidinae</taxon>
        <taxon>Tanacetum</taxon>
    </lineage>
</organism>
<feature type="compositionally biased region" description="Basic and acidic residues" evidence="1">
    <location>
        <begin position="249"/>
        <end position="270"/>
    </location>
</feature>
<reference evidence="2" key="1">
    <citation type="journal article" date="2019" name="Sci. Rep.">
        <title>Draft genome of Tanacetum cinerariifolium, the natural source of mosquito coil.</title>
        <authorList>
            <person name="Yamashiro T."/>
            <person name="Shiraishi A."/>
            <person name="Satake H."/>
            <person name="Nakayama K."/>
        </authorList>
    </citation>
    <scope>NUCLEOTIDE SEQUENCE</scope>
</reference>
<sequence length="564" mass="63859">MNTNQAQHKALDDALIAHADLLEFGKCNMRLKTDIKPKEAAFQVVLDALALTPFYRAFLITVDVPAIYIAFTTIINKCFSGKETGIDKIHLSRAQILEDKQDAIPQIHKDHHRLFNAKDQSISRRNKMFWHTARDDTMDNSMRCISRHEKTQKADSKASPKQKPVQATKGNRIKTKAKVAKSDTKKQPVHDERQQKIFNADEGTGTILGVPDVPIYASESDKESWGDSDEEDDNEDNVEDDADNNDDNGGSKDHDDDSDDERTKFDRDEILDPNLTNVDQTEHEEENVDERVHTPSDYELTDDEKIHDEENIYKEEEDEVTKELYDDVNVNLGNEDTKMTNADQGPTQSSSVSSDFISIILNLDNPSQADNEIASLMDTTTIPLPPPFFNPLSQQATPTPTPMASEITTSLPALLDFASPSSEAAATLFEFELTKILIDKMEKNKSFDVANYKRELYDALVKSYNTNKDISKSYGKVFSLKRSRDKRDIDRDPSAGSDRGTKRRKSSKDAESSRDSKSMEKKSLSMQQDQEFIMGDNYEQPTDKEATKVDWFKKPERPLTLIPN</sequence>
<feature type="compositionally biased region" description="Basic and acidic residues" evidence="1">
    <location>
        <begin position="147"/>
        <end position="158"/>
    </location>
</feature>
<accession>A0A6L2KV97</accession>
<comment type="caution">
    <text evidence="2">The sequence shown here is derived from an EMBL/GenBank/DDBJ whole genome shotgun (WGS) entry which is preliminary data.</text>
</comment>
<feature type="compositionally biased region" description="Acidic residues" evidence="1">
    <location>
        <begin position="226"/>
        <end position="246"/>
    </location>
</feature>
<feature type="compositionally biased region" description="Basic and acidic residues" evidence="1">
    <location>
        <begin position="541"/>
        <end position="557"/>
    </location>
</feature>
<proteinExistence type="predicted"/>
<dbReference type="AlphaFoldDB" id="A0A6L2KV97"/>
<feature type="compositionally biased region" description="Basic and acidic residues" evidence="1">
    <location>
        <begin position="180"/>
        <end position="195"/>
    </location>
</feature>
<protein>
    <submittedName>
        <fullName evidence="2">Uncharacterized protein</fullName>
    </submittedName>
</protein>
<dbReference type="EMBL" id="BKCJ010003052">
    <property type="protein sequence ID" value="GEU52680.1"/>
    <property type="molecule type" value="Genomic_DNA"/>
</dbReference>
<evidence type="ECO:0000256" key="1">
    <source>
        <dbReference type="SAM" id="MobiDB-lite"/>
    </source>
</evidence>
<evidence type="ECO:0000313" key="2">
    <source>
        <dbReference type="EMBL" id="GEU52680.1"/>
    </source>
</evidence>
<feature type="region of interest" description="Disordered" evidence="1">
    <location>
        <begin position="147"/>
        <end position="297"/>
    </location>
</feature>
<feature type="region of interest" description="Disordered" evidence="1">
    <location>
        <begin position="482"/>
        <end position="564"/>
    </location>
</feature>